<name>A0AAV4NI63_CAEEX</name>
<keyword evidence="2" id="KW-1185">Reference proteome</keyword>
<dbReference type="EMBL" id="BPLR01020891">
    <property type="protein sequence ID" value="GIX83646.1"/>
    <property type="molecule type" value="Genomic_DNA"/>
</dbReference>
<reference evidence="1 2" key="1">
    <citation type="submission" date="2021-06" db="EMBL/GenBank/DDBJ databases">
        <title>Caerostris extrusa draft genome.</title>
        <authorList>
            <person name="Kono N."/>
            <person name="Arakawa K."/>
        </authorList>
    </citation>
    <scope>NUCLEOTIDE SEQUENCE [LARGE SCALE GENOMIC DNA]</scope>
</reference>
<dbReference type="PANTHER" id="PTHR19871">
    <property type="entry name" value="BETA TRANSDUCIN-RELATED PROTEIN"/>
    <property type="match status" value="1"/>
</dbReference>
<protein>
    <submittedName>
        <fullName evidence="1">NACHT and WD repeat domain-containing protein 2</fullName>
    </submittedName>
</protein>
<proteinExistence type="predicted"/>
<sequence length="102" mass="11880">MDDRAIDGIFLGCLDNLPPVVDMRWGVRDEATDDHMTTDLCMREIENCQRLSMGPNFVISSEGKYHSDAAVLILELRDLSWVEVWLSPHTYYHRWKRIPNDS</sequence>
<organism evidence="1 2">
    <name type="scientific">Caerostris extrusa</name>
    <name type="common">Bark spider</name>
    <name type="synonym">Caerostris bankana</name>
    <dbReference type="NCBI Taxonomy" id="172846"/>
    <lineage>
        <taxon>Eukaryota</taxon>
        <taxon>Metazoa</taxon>
        <taxon>Ecdysozoa</taxon>
        <taxon>Arthropoda</taxon>
        <taxon>Chelicerata</taxon>
        <taxon>Arachnida</taxon>
        <taxon>Araneae</taxon>
        <taxon>Araneomorphae</taxon>
        <taxon>Entelegynae</taxon>
        <taxon>Araneoidea</taxon>
        <taxon>Araneidae</taxon>
        <taxon>Caerostris</taxon>
    </lineage>
</organism>
<accession>A0AAV4NI63</accession>
<gene>
    <name evidence="1" type="primary">NWD2_3</name>
    <name evidence="1" type="ORF">CEXT_376741</name>
</gene>
<dbReference type="AlphaFoldDB" id="A0AAV4NI63"/>
<dbReference type="PANTHER" id="PTHR19871:SF14">
    <property type="entry name" value="DUF4062 DOMAIN-CONTAINING PROTEIN"/>
    <property type="match status" value="1"/>
</dbReference>
<comment type="caution">
    <text evidence="1">The sequence shown here is derived from an EMBL/GenBank/DDBJ whole genome shotgun (WGS) entry which is preliminary data.</text>
</comment>
<evidence type="ECO:0000313" key="2">
    <source>
        <dbReference type="Proteomes" id="UP001054945"/>
    </source>
</evidence>
<dbReference type="InterPro" id="IPR052752">
    <property type="entry name" value="NACHT-WD_repeat"/>
</dbReference>
<dbReference type="Proteomes" id="UP001054945">
    <property type="component" value="Unassembled WGS sequence"/>
</dbReference>
<evidence type="ECO:0000313" key="1">
    <source>
        <dbReference type="EMBL" id="GIX83646.1"/>
    </source>
</evidence>